<name>A0ABW5XGC5_9MICO</name>
<dbReference type="SMART" id="SM00354">
    <property type="entry name" value="HTH_LACI"/>
    <property type="match status" value="1"/>
</dbReference>
<evidence type="ECO:0000256" key="3">
    <source>
        <dbReference type="ARBA" id="ARBA00023163"/>
    </source>
</evidence>
<accession>A0ABW5XGC5</accession>
<organism evidence="5 6">
    <name type="scientific">Populibacterium corticicola</name>
    <dbReference type="NCBI Taxonomy" id="1812826"/>
    <lineage>
        <taxon>Bacteria</taxon>
        <taxon>Bacillati</taxon>
        <taxon>Actinomycetota</taxon>
        <taxon>Actinomycetes</taxon>
        <taxon>Micrococcales</taxon>
        <taxon>Jonesiaceae</taxon>
        <taxon>Populibacterium</taxon>
    </lineage>
</organism>
<dbReference type="SUPFAM" id="SSF47413">
    <property type="entry name" value="lambda repressor-like DNA-binding domains"/>
    <property type="match status" value="1"/>
</dbReference>
<evidence type="ECO:0000259" key="4">
    <source>
        <dbReference type="PROSITE" id="PS50932"/>
    </source>
</evidence>
<dbReference type="Proteomes" id="UP001597391">
    <property type="component" value="Unassembled WGS sequence"/>
</dbReference>
<dbReference type="Gene3D" id="3.40.50.2300">
    <property type="match status" value="2"/>
</dbReference>
<dbReference type="PANTHER" id="PTHR30146">
    <property type="entry name" value="LACI-RELATED TRANSCRIPTIONAL REPRESSOR"/>
    <property type="match status" value="1"/>
</dbReference>
<dbReference type="InterPro" id="IPR010982">
    <property type="entry name" value="Lambda_DNA-bd_dom_sf"/>
</dbReference>
<dbReference type="PROSITE" id="PS50932">
    <property type="entry name" value="HTH_LACI_2"/>
    <property type="match status" value="1"/>
</dbReference>
<dbReference type="Pfam" id="PF13377">
    <property type="entry name" value="Peripla_BP_3"/>
    <property type="match status" value="1"/>
</dbReference>
<dbReference type="Gene3D" id="1.10.260.40">
    <property type="entry name" value="lambda repressor-like DNA-binding domains"/>
    <property type="match status" value="1"/>
</dbReference>
<keyword evidence="6" id="KW-1185">Reference proteome</keyword>
<dbReference type="InterPro" id="IPR028082">
    <property type="entry name" value="Peripla_BP_I"/>
</dbReference>
<dbReference type="GO" id="GO:0003677">
    <property type="term" value="F:DNA binding"/>
    <property type="evidence" value="ECO:0007669"/>
    <property type="project" value="UniProtKB-KW"/>
</dbReference>
<dbReference type="Pfam" id="PF00356">
    <property type="entry name" value="LacI"/>
    <property type="match status" value="1"/>
</dbReference>
<comment type="caution">
    <text evidence="5">The sequence shown here is derived from an EMBL/GenBank/DDBJ whole genome shotgun (WGS) entry which is preliminary data.</text>
</comment>
<dbReference type="PROSITE" id="PS00356">
    <property type="entry name" value="HTH_LACI_1"/>
    <property type="match status" value="1"/>
</dbReference>
<evidence type="ECO:0000313" key="5">
    <source>
        <dbReference type="EMBL" id="MFD2840702.1"/>
    </source>
</evidence>
<dbReference type="SUPFAM" id="SSF53822">
    <property type="entry name" value="Periplasmic binding protein-like I"/>
    <property type="match status" value="1"/>
</dbReference>
<proteinExistence type="predicted"/>
<dbReference type="EMBL" id="JBHUOP010000003">
    <property type="protein sequence ID" value="MFD2840702.1"/>
    <property type="molecule type" value="Genomic_DNA"/>
</dbReference>
<dbReference type="InterPro" id="IPR046335">
    <property type="entry name" value="LacI/GalR-like_sensor"/>
</dbReference>
<keyword evidence="2 5" id="KW-0238">DNA-binding</keyword>
<keyword evidence="3" id="KW-0804">Transcription</keyword>
<reference evidence="6" key="1">
    <citation type="journal article" date="2019" name="Int. J. Syst. Evol. Microbiol.">
        <title>The Global Catalogue of Microorganisms (GCM) 10K type strain sequencing project: providing services to taxonomists for standard genome sequencing and annotation.</title>
        <authorList>
            <consortium name="The Broad Institute Genomics Platform"/>
            <consortium name="The Broad Institute Genome Sequencing Center for Infectious Disease"/>
            <person name="Wu L."/>
            <person name="Ma J."/>
        </authorList>
    </citation>
    <scope>NUCLEOTIDE SEQUENCE [LARGE SCALE GENOMIC DNA]</scope>
    <source>
        <strain evidence="6">KCTC 33576</strain>
    </source>
</reference>
<protein>
    <submittedName>
        <fullName evidence="5">LacI family DNA-binding transcriptional regulator</fullName>
    </submittedName>
</protein>
<dbReference type="InterPro" id="IPR000843">
    <property type="entry name" value="HTH_LacI"/>
</dbReference>
<dbReference type="PRINTS" id="PR00036">
    <property type="entry name" value="HTHLACI"/>
</dbReference>
<gene>
    <name evidence="5" type="ORF">ACFSYH_08975</name>
</gene>
<evidence type="ECO:0000256" key="1">
    <source>
        <dbReference type="ARBA" id="ARBA00023015"/>
    </source>
</evidence>
<dbReference type="CDD" id="cd01392">
    <property type="entry name" value="HTH_LacI"/>
    <property type="match status" value="1"/>
</dbReference>
<evidence type="ECO:0000256" key="2">
    <source>
        <dbReference type="ARBA" id="ARBA00023125"/>
    </source>
</evidence>
<keyword evidence="1" id="KW-0805">Transcription regulation</keyword>
<feature type="domain" description="HTH lacI-type" evidence="4">
    <location>
        <begin position="2"/>
        <end position="56"/>
    </location>
</feature>
<dbReference type="PANTHER" id="PTHR30146:SF153">
    <property type="entry name" value="LACTOSE OPERON REPRESSOR"/>
    <property type="match status" value="1"/>
</dbReference>
<evidence type="ECO:0000313" key="6">
    <source>
        <dbReference type="Proteomes" id="UP001597391"/>
    </source>
</evidence>
<sequence length="336" mass="36412">MATIHDVAREAGVSISTVSYALNGKRSVSSKTREKVEAAVVKLNYQPNAGARMLGGTRSQIFALTAPMRRDTNRAAHMNFVLSVVDEARNYDYDVLLMTEDEAIGGLERVASSRLADCIILLDVAEDDPRVELVRNLPTPSVVIGVPANTDGLICVDLDFRAAGELAVRSLAEYGHRSIGLVGQAEVTYTRGANFPQRLLEGFDQAATERGIVTHFTFGDNNNGLLREQLDAMFAAPNPPTALVLNCDDFSHKTVESYLAARNLNVPEHISLVSAGTSFDMHELDVPLDSIPLIAQDSCARAVALAMKSLEEPLDPRVELLPPTYRRLGSVGPVAR</sequence>